<dbReference type="GO" id="GO:0009252">
    <property type="term" value="P:peptidoglycan biosynthetic process"/>
    <property type="evidence" value="ECO:0007669"/>
    <property type="project" value="UniProtKB-UniPathway"/>
</dbReference>
<keyword evidence="9 10" id="KW-0961">Cell wall biogenesis/degradation</keyword>
<feature type="domain" description="Mur ligase N-terminal catalytic" evidence="11">
    <location>
        <begin position="22"/>
        <end position="68"/>
    </location>
</feature>
<comment type="caution">
    <text evidence="14">The sequence shown here is derived from an EMBL/GenBank/DDBJ whole genome shotgun (WGS) entry which is preliminary data.</text>
</comment>
<dbReference type="Gene3D" id="3.40.1190.10">
    <property type="entry name" value="Mur-like, catalytic domain"/>
    <property type="match status" value="1"/>
</dbReference>
<evidence type="ECO:0000313" key="15">
    <source>
        <dbReference type="Proteomes" id="UP000218775"/>
    </source>
</evidence>
<dbReference type="Gene3D" id="3.40.1390.10">
    <property type="entry name" value="MurE/MurF, N-terminal domain"/>
    <property type="match status" value="1"/>
</dbReference>
<dbReference type="NCBIfam" id="TIGR01143">
    <property type="entry name" value="murF"/>
    <property type="match status" value="1"/>
</dbReference>
<dbReference type="InterPro" id="IPR004101">
    <property type="entry name" value="Mur_ligase_C"/>
</dbReference>
<reference evidence="15" key="1">
    <citation type="submission" date="2017-08" db="EMBL/GenBank/DDBJ databases">
        <title>A dynamic microbial community with high functional redundancy inhabits the cold, oxic subseafloor aquifer.</title>
        <authorList>
            <person name="Tully B.J."/>
            <person name="Wheat C.G."/>
            <person name="Glazer B.T."/>
            <person name="Huber J.A."/>
        </authorList>
    </citation>
    <scope>NUCLEOTIDE SEQUENCE [LARGE SCALE GENOMIC DNA]</scope>
</reference>
<dbReference type="InterPro" id="IPR036565">
    <property type="entry name" value="Mur-like_cat_sf"/>
</dbReference>
<comment type="function">
    <text evidence="10">Involved in cell wall formation. Catalyzes the final step in the synthesis of UDP-N-acetylmuramoyl-pentapeptide, the precursor of murein.</text>
</comment>
<evidence type="ECO:0000256" key="8">
    <source>
        <dbReference type="ARBA" id="ARBA00023306"/>
    </source>
</evidence>
<dbReference type="InterPro" id="IPR000713">
    <property type="entry name" value="Mur_ligase_N"/>
</dbReference>
<keyword evidence="8 10" id="KW-0131">Cell cycle</keyword>
<dbReference type="SUPFAM" id="SSF53623">
    <property type="entry name" value="MurD-like peptide ligases, catalytic domain"/>
    <property type="match status" value="1"/>
</dbReference>
<sequence length="439" mass="48495">MPLDLSLFNTVTDIRGVENFSITSVQFDSRKVGPESLFIALKGERVDGHNFLKEVAMRGAKCAVVQEDYTGPSFGLKLGRVKNPLKALQSMAHILIKKTRGEVIGVTGSVGKTTTKDFIRALLSLDNHVLATEGNCNSQAGLPSSVINQWHGQETLVLEMGITQQGEMEKLVAICEPTMGVLTRVLAVHSEGVGSLETIAREKCRLFTSDRMKKAVIHQSNFTFDAVKKLTTVKVGYALDDLACDYSARIEKTKISFYEKAKLSASIDFAGESKPVVENMLAAFATCREMGIEATKLAGGFKHVQLTPHRFAHINKKETLFIDDSYNASPYAVEMAIKAMESIPSNKKIAVLGAMKELGDLEIESHRKVAKLAMERMDSVFFLGSAWGKIKEIENIDSARIFLDKKLLQEKLFPFIEKGDAVLVKGSNSYQMWQIIDAY</sequence>
<evidence type="ECO:0000256" key="1">
    <source>
        <dbReference type="ARBA" id="ARBA00022490"/>
    </source>
</evidence>
<dbReference type="GO" id="GO:0005524">
    <property type="term" value="F:ATP binding"/>
    <property type="evidence" value="ECO:0007669"/>
    <property type="project" value="UniProtKB-KW"/>
</dbReference>
<dbReference type="InterPro" id="IPR035911">
    <property type="entry name" value="MurE/MurF_N"/>
</dbReference>
<evidence type="ECO:0000256" key="5">
    <source>
        <dbReference type="ARBA" id="ARBA00022840"/>
    </source>
</evidence>
<dbReference type="Pfam" id="PF01225">
    <property type="entry name" value="Mur_ligase"/>
    <property type="match status" value="1"/>
</dbReference>
<dbReference type="PANTHER" id="PTHR43024">
    <property type="entry name" value="UDP-N-ACETYLMURAMOYL-TRIPEPTIDE--D-ALANYL-D-ALANINE LIGASE"/>
    <property type="match status" value="1"/>
</dbReference>
<name>A0A2A4X239_UNCAE</name>
<keyword evidence="2" id="KW-0436">Ligase</keyword>
<comment type="catalytic activity">
    <reaction evidence="10">
        <text>D-alanyl-D-alanine + UDP-N-acetyl-alpha-D-muramoyl-L-alanyl-gamma-D-glutamyl-meso-2,6-diaminopimelate + ATP = UDP-N-acetyl-alpha-D-muramoyl-L-alanyl-gamma-D-glutamyl-meso-2,6-diaminopimeloyl-D-alanyl-D-alanine + ADP + phosphate + H(+)</text>
        <dbReference type="Rhea" id="RHEA:28374"/>
        <dbReference type="ChEBI" id="CHEBI:15378"/>
        <dbReference type="ChEBI" id="CHEBI:30616"/>
        <dbReference type="ChEBI" id="CHEBI:43474"/>
        <dbReference type="ChEBI" id="CHEBI:57822"/>
        <dbReference type="ChEBI" id="CHEBI:61386"/>
        <dbReference type="ChEBI" id="CHEBI:83905"/>
        <dbReference type="ChEBI" id="CHEBI:456216"/>
        <dbReference type="EC" id="6.3.2.10"/>
    </reaction>
</comment>
<evidence type="ECO:0000259" key="12">
    <source>
        <dbReference type="Pfam" id="PF02875"/>
    </source>
</evidence>
<evidence type="ECO:0000313" key="14">
    <source>
        <dbReference type="EMBL" id="PCI76708.1"/>
    </source>
</evidence>
<comment type="pathway">
    <text evidence="10">Cell wall biogenesis; peptidoglycan biosynthesis.</text>
</comment>
<evidence type="ECO:0000256" key="10">
    <source>
        <dbReference type="RuleBase" id="RU004136"/>
    </source>
</evidence>
<keyword evidence="6 10" id="KW-0133">Cell shape</keyword>
<evidence type="ECO:0000256" key="9">
    <source>
        <dbReference type="ARBA" id="ARBA00023316"/>
    </source>
</evidence>
<dbReference type="GO" id="GO:0005737">
    <property type="term" value="C:cytoplasm"/>
    <property type="evidence" value="ECO:0007669"/>
    <property type="project" value="UniProtKB-SubCell"/>
</dbReference>
<gene>
    <name evidence="14" type="ORF">COB21_04065</name>
</gene>
<evidence type="ECO:0000259" key="11">
    <source>
        <dbReference type="Pfam" id="PF01225"/>
    </source>
</evidence>
<dbReference type="Gene3D" id="3.90.190.20">
    <property type="entry name" value="Mur ligase, C-terminal domain"/>
    <property type="match status" value="1"/>
</dbReference>
<dbReference type="Proteomes" id="UP000218775">
    <property type="component" value="Unassembled WGS sequence"/>
</dbReference>
<dbReference type="SUPFAM" id="SSF53244">
    <property type="entry name" value="MurD-like peptide ligases, peptide-binding domain"/>
    <property type="match status" value="1"/>
</dbReference>
<keyword evidence="4" id="KW-0547">Nucleotide-binding</keyword>
<evidence type="ECO:0000256" key="2">
    <source>
        <dbReference type="ARBA" id="ARBA00022598"/>
    </source>
</evidence>
<dbReference type="EMBL" id="NVUK01000025">
    <property type="protein sequence ID" value="PCI76708.1"/>
    <property type="molecule type" value="Genomic_DNA"/>
</dbReference>
<dbReference type="GO" id="GO:0071555">
    <property type="term" value="P:cell wall organization"/>
    <property type="evidence" value="ECO:0007669"/>
    <property type="project" value="UniProtKB-KW"/>
</dbReference>
<feature type="domain" description="Mur ligase C-terminal" evidence="12">
    <location>
        <begin position="309"/>
        <end position="427"/>
    </location>
</feature>
<dbReference type="SUPFAM" id="SSF63418">
    <property type="entry name" value="MurE/MurF N-terminal domain"/>
    <property type="match status" value="1"/>
</dbReference>
<dbReference type="InterPro" id="IPR036615">
    <property type="entry name" value="Mur_ligase_C_dom_sf"/>
</dbReference>
<keyword evidence="5" id="KW-0067">ATP-binding</keyword>
<keyword evidence="7 10" id="KW-0573">Peptidoglycan synthesis</keyword>
<dbReference type="InterPro" id="IPR013221">
    <property type="entry name" value="Mur_ligase_cen"/>
</dbReference>
<evidence type="ECO:0000256" key="6">
    <source>
        <dbReference type="ARBA" id="ARBA00022960"/>
    </source>
</evidence>
<dbReference type="AlphaFoldDB" id="A0A2A4X239"/>
<keyword evidence="3 10" id="KW-0132">Cell division</keyword>
<dbReference type="GO" id="GO:0008766">
    <property type="term" value="F:UDP-N-acetylmuramoylalanyl-D-glutamyl-2,6-diaminopimelate-D-alanyl-D-alanine ligase activity"/>
    <property type="evidence" value="ECO:0007669"/>
    <property type="project" value="RHEA"/>
</dbReference>
<dbReference type="GO" id="GO:0047480">
    <property type="term" value="F:UDP-N-acetylmuramoyl-tripeptide-D-alanyl-D-alanine ligase activity"/>
    <property type="evidence" value="ECO:0007669"/>
    <property type="project" value="UniProtKB-EC"/>
</dbReference>
<dbReference type="InterPro" id="IPR051046">
    <property type="entry name" value="MurCDEF_CellWall_CoF430Synth"/>
</dbReference>
<dbReference type="InterPro" id="IPR005863">
    <property type="entry name" value="UDP-N-AcMur_synth"/>
</dbReference>
<organism evidence="14 15">
    <name type="scientific">Aerophobetes bacterium</name>
    <dbReference type="NCBI Taxonomy" id="2030807"/>
    <lineage>
        <taxon>Bacteria</taxon>
        <taxon>Candidatus Aerophobota</taxon>
    </lineage>
</organism>
<evidence type="ECO:0000256" key="7">
    <source>
        <dbReference type="ARBA" id="ARBA00022984"/>
    </source>
</evidence>
<dbReference type="EC" id="6.3.2.10" evidence="10"/>
<evidence type="ECO:0000259" key="13">
    <source>
        <dbReference type="Pfam" id="PF08245"/>
    </source>
</evidence>
<dbReference type="Pfam" id="PF08245">
    <property type="entry name" value="Mur_ligase_M"/>
    <property type="match status" value="1"/>
</dbReference>
<dbReference type="GO" id="GO:0008360">
    <property type="term" value="P:regulation of cell shape"/>
    <property type="evidence" value="ECO:0007669"/>
    <property type="project" value="UniProtKB-KW"/>
</dbReference>
<dbReference type="GO" id="GO:0051301">
    <property type="term" value="P:cell division"/>
    <property type="evidence" value="ECO:0007669"/>
    <property type="project" value="UniProtKB-KW"/>
</dbReference>
<dbReference type="UniPathway" id="UPA00219"/>
<evidence type="ECO:0000256" key="4">
    <source>
        <dbReference type="ARBA" id="ARBA00022741"/>
    </source>
</evidence>
<feature type="domain" description="Mur ligase central" evidence="13">
    <location>
        <begin position="106"/>
        <end position="286"/>
    </location>
</feature>
<keyword evidence="1" id="KW-0963">Cytoplasm</keyword>
<dbReference type="PANTHER" id="PTHR43024:SF1">
    <property type="entry name" value="UDP-N-ACETYLMURAMOYL-TRIPEPTIDE--D-ALANYL-D-ALANINE LIGASE"/>
    <property type="match status" value="1"/>
</dbReference>
<comment type="subcellular location">
    <subcellularLocation>
        <location evidence="10">Cytoplasm</location>
    </subcellularLocation>
</comment>
<proteinExistence type="predicted"/>
<evidence type="ECO:0000256" key="3">
    <source>
        <dbReference type="ARBA" id="ARBA00022618"/>
    </source>
</evidence>
<accession>A0A2A4X239</accession>
<dbReference type="Pfam" id="PF02875">
    <property type="entry name" value="Mur_ligase_C"/>
    <property type="match status" value="1"/>
</dbReference>
<protein>
    <recommendedName>
        <fullName evidence="10">UDP-N-acetylmuramoyl-tripeptide--D-alanyl-D-alanine ligase</fullName>
        <ecNumber evidence="10">6.3.2.10</ecNumber>
    </recommendedName>
</protein>